<accession>A0A497Y9P2</accession>
<dbReference type="PROSITE" id="PS51257">
    <property type="entry name" value="PROKAR_LIPOPROTEIN"/>
    <property type="match status" value="1"/>
</dbReference>
<dbReference type="PANTHER" id="PTHR11803">
    <property type="entry name" value="2-IMINOBUTANOATE/2-IMINOPROPANOATE DEAMINASE RIDA"/>
    <property type="match status" value="1"/>
</dbReference>
<feature type="signal peptide" evidence="2">
    <location>
        <begin position="1"/>
        <end position="26"/>
    </location>
</feature>
<evidence type="ECO:0000313" key="3">
    <source>
        <dbReference type="EMBL" id="RLJ80262.1"/>
    </source>
</evidence>
<dbReference type="CDD" id="cd00448">
    <property type="entry name" value="YjgF_YER057c_UK114_family"/>
    <property type="match status" value="1"/>
</dbReference>
<evidence type="ECO:0000256" key="1">
    <source>
        <dbReference type="ARBA" id="ARBA00010552"/>
    </source>
</evidence>
<comment type="caution">
    <text evidence="3">The sequence shown here is derived from an EMBL/GenBank/DDBJ whole genome shotgun (WGS) entry which is preliminary data.</text>
</comment>
<reference evidence="3 4" key="1">
    <citation type="submission" date="2018-10" db="EMBL/GenBank/DDBJ databases">
        <title>Genomic Encyclopedia of Archaeal and Bacterial Type Strains, Phase II (KMG-II): from individual species to whole genera.</title>
        <authorList>
            <person name="Goeker M."/>
        </authorList>
    </citation>
    <scope>NUCLEOTIDE SEQUENCE [LARGE SCALE GENOMIC DNA]</scope>
    <source>
        <strain evidence="3 4">DSM 19624</strain>
    </source>
</reference>
<dbReference type="Gene3D" id="3.30.1330.40">
    <property type="entry name" value="RutC-like"/>
    <property type="match status" value="1"/>
</dbReference>
<gene>
    <name evidence="3" type="ORF">BCL90_1013</name>
</gene>
<organism evidence="3 4">
    <name type="scientific">Pedobacter alluvionis</name>
    <dbReference type="NCBI Taxonomy" id="475253"/>
    <lineage>
        <taxon>Bacteria</taxon>
        <taxon>Pseudomonadati</taxon>
        <taxon>Bacteroidota</taxon>
        <taxon>Sphingobacteriia</taxon>
        <taxon>Sphingobacteriales</taxon>
        <taxon>Sphingobacteriaceae</taxon>
        <taxon>Pedobacter</taxon>
    </lineage>
</organism>
<proteinExistence type="inferred from homology"/>
<dbReference type="GO" id="GO:0019239">
    <property type="term" value="F:deaminase activity"/>
    <property type="evidence" value="ECO:0007669"/>
    <property type="project" value="TreeGrafter"/>
</dbReference>
<dbReference type="EMBL" id="RCCK01000010">
    <property type="protein sequence ID" value="RLJ80262.1"/>
    <property type="molecule type" value="Genomic_DNA"/>
</dbReference>
<dbReference type="Proteomes" id="UP000273898">
    <property type="component" value="Unassembled WGS sequence"/>
</dbReference>
<evidence type="ECO:0000256" key="2">
    <source>
        <dbReference type="SAM" id="SignalP"/>
    </source>
</evidence>
<keyword evidence="2" id="KW-0732">Signal</keyword>
<dbReference type="PANTHER" id="PTHR11803:SF58">
    <property type="entry name" value="PROTEIN HMF1-RELATED"/>
    <property type="match status" value="1"/>
</dbReference>
<evidence type="ECO:0000313" key="4">
    <source>
        <dbReference type="Proteomes" id="UP000273898"/>
    </source>
</evidence>
<name>A0A497Y9P2_9SPHI</name>
<dbReference type="AlphaFoldDB" id="A0A497Y9P2"/>
<dbReference type="GO" id="GO:0005829">
    <property type="term" value="C:cytosol"/>
    <property type="evidence" value="ECO:0007669"/>
    <property type="project" value="TreeGrafter"/>
</dbReference>
<dbReference type="SUPFAM" id="SSF55298">
    <property type="entry name" value="YjgF-like"/>
    <property type="match status" value="1"/>
</dbReference>
<dbReference type="RefSeq" id="WP_208529849.1">
    <property type="nucleotide sequence ID" value="NZ_RCCK01000010.1"/>
</dbReference>
<protein>
    <submittedName>
        <fullName evidence="3">Enamine deaminase RidA (YjgF/YER057c/UK114 family)</fullName>
    </submittedName>
</protein>
<sequence length="167" mass="18918">MKQTYKQLINYALLLFMLAISSCKNSVRENTAVDKREKKLLTIVKEKWHWNSGKDQDTTAGYAQVVKSGKVIYISGVPTNDLSPKGISEVYEKLNQCLKAFGASSKNVVKETLYTTDIEAMKKYNGARKAFYKDDFPAASWVQINRLYEPDAKLEIELIAHLEGAEE</sequence>
<comment type="similarity">
    <text evidence="1">Belongs to the RutC family.</text>
</comment>
<dbReference type="InterPro" id="IPR035959">
    <property type="entry name" value="RutC-like_sf"/>
</dbReference>
<dbReference type="InterPro" id="IPR006175">
    <property type="entry name" value="YjgF/YER057c/UK114"/>
</dbReference>
<feature type="chain" id="PRO_5019804748" evidence="2">
    <location>
        <begin position="27"/>
        <end position="167"/>
    </location>
</feature>
<dbReference type="Pfam" id="PF01042">
    <property type="entry name" value="Ribonuc_L-PSP"/>
    <property type="match status" value="1"/>
</dbReference>